<dbReference type="InterPro" id="IPR036910">
    <property type="entry name" value="HMG_box_dom_sf"/>
</dbReference>
<dbReference type="GO" id="GO:0003677">
    <property type="term" value="F:DNA binding"/>
    <property type="evidence" value="ECO:0007669"/>
    <property type="project" value="UniProtKB-UniRule"/>
</dbReference>
<dbReference type="AlphaFoldDB" id="A0A6S7GA45"/>
<feature type="non-terminal residue" evidence="1">
    <location>
        <position position="417"/>
    </location>
</feature>
<dbReference type="EMBL" id="CACRXK020001352">
    <property type="protein sequence ID" value="CAB3988605.1"/>
    <property type="molecule type" value="Genomic_DNA"/>
</dbReference>
<dbReference type="OrthoDB" id="10072451at2759"/>
<dbReference type="GO" id="GO:0005634">
    <property type="term" value="C:nucleus"/>
    <property type="evidence" value="ECO:0007669"/>
    <property type="project" value="UniProtKB-UniRule"/>
</dbReference>
<evidence type="ECO:0000313" key="2">
    <source>
        <dbReference type="Proteomes" id="UP001152795"/>
    </source>
</evidence>
<sequence length="417" mass="45928">KPTHISYFGTPVGRFTNTKQCFENNLGYKRGMNSTKKGLAELHIECASAVGFSVNQVKNWISNYKASRRLSAEPRQNAAKASLLRKRSGYNVFAKEQLTEGDSALKKQKFSELGTRWKDLTDSQKEDYREKARNLKDSVQGLTDSQRSKRIVKNIMKEVAELDNINGAECLVVCLDGTLVGKSSPLPYSKVQSLGLKFDGLPSELVDELGCYPKQPNHYGTQQKRKLWERRESFSFTLESRCLETNASNMASSPISSDISSTADPLLPPSTLQGHHKTACMHEDAISVTQAALSPSLEEPSSGESSMSSQLQHQGHSFVAAISQSATPPPIQSKNAGQQLTFSEIIDEKICLAASNGLSLQFKEVEVVSKKDDCSIKPPVLGPYDNEEPVEIGGFYLWPISKLSFLDKTGIQVGINK</sequence>
<dbReference type="InterPro" id="IPR009071">
    <property type="entry name" value="HMG_box_dom"/>
</dbReference>
<comment type="caution">
    <text evidence="1">The sequence shown here is derived from an EMBL/GenBank/DDBJ whole genome shotgun (WGS) entry which is preliminary data.</text>
</comment>
<gene>
    <name evidence="1" type="ORF">PACLA_8A042737</name>
</gene>
<dbReference type="PROSITE" id="PS50118">
    <property type="entry name" value="HMG_BOX_2"/>
    <property type="match status" value="1"/>
</dbReference>
<dbReference type="CDD" id="cd00084">
    <property type="entry name" value="HMG-box_SF"/>
    <property type="match status" value="1"/>
</dbReference>
<dbReference type="Pfam" id="PF09011">
    <property type="entry name" value="HMG_box_2"/>
    <property type="match status" value="1"/>
</dbReference>
<reference evidence="1" key="1">
    <citation type="submission" date="2020-04" db="EMBL/GenBank/DDBJ databases">
        <authorList>
            <person name="Alioto T."/>
            <person name="Alioto T."/>
            <person name="Gomez Garrido J."/>
        </authorList>
    </citation>
    <scope>NUCLEOTIDE SEQUENCE</scope>
    <source>
        <strain evidence="1">A484AB</strain>
    </source>
</reference>
<accession>A0A6S7GA45</accession>
<name>A0A6S7GA45_PARCT</name>
<keyword evidence="2" id="KW-1185">Reference proteome</keyword>
<proteinExistence type="predicted"/>
<dbReference type="Gene3D" id="1.10.10.60">
    <property type="entry name" value="Homeodomain-like"/>
    <property type="match status" value="1"/>
</dbReference>
<evidence type="ECO:0000313" key="1">
    <source>
        <dbReference type="EMBL" id="CAB3988605.1"/>
    </source>
</evidence>
<dbReference type="Proteomes" id="UP001152795">
    <property type="component" value="Unassembled WGS sequence"/>
</dbReference>
<dbReference type="Gene3D" id="1.10.30.10">
    <property type="entry name" value="High mobility group box domain"/>
    <property type="match status" value="1"/>
</dbReference>
<protein>
    <submittedName>
        <fullName evidence="1">Uncharacterized protein</fullName>
    </submittedName>
</protein>
<organism evidence="1 2">
    <name type="scientific">Paramuricea clavata</name>
    <name type="common">Red gorgonian</name>
    <name type="synonym">Violescent sea-whip</name>
    <dbReference type="NCBI Taxonomy" id="317549"/>
    <lineage>
        <taxon>Eukaryota</taxon>
        <taxon>Metazoa</taxon>
        <taxon>Cnidaria</taxon>
        <taxon>Anthozoa</taxon>
        <taxon>Octocorallia</taxon>
        <taxon>Malacalcyonacea</taxon>
        <taxon>Plexauridae</taxon>
        <taxon>Paramuricea</taxon>
    </lineage>
</organism>
<dbReference type="SUPFAM" id="SSF47095">
    <property type="entry name" value="HMG-box"/>
    <property type="match status" value="1"/>
</dbReference>